<dbReference type="Proteomes" id="UP000002030">
    <property type="component" value="Chromosome"/>
</dbReference>
<dbReference type="OrthoDB" id="5677at2"/>
<dbReference type="EMBL" id="CP001818">
    <property type="protein sequence ID" value="ACZ19085.1"/>
    <property type="molecule type" value="Genomic_DNA"/>
</dbReference>
<name>D1B9Y2_THEAS</name>
<sequence>MSENLAQEIRQCEEAAQRMLADARAEASRLVAEAKAESSRSVKESWQRFYREHRDRIAKAEREADLAAQGLLEKGRREAEAYFESRKGSVQAVVSWVVEEVMRSHGLG</sequence>
<evidence type="ECO:0000313" key="3">
    <source>
        <dbReference type="Proteomes" id="UP000002030"/>
    </source>
</evidence>
<protein>
    <submittedName>
        <fullName evidence="2">Uncharacterized protein</fullName>
    </submittedName>
</protein>
<dbReference type="KEGG" id="tai:Taci_0852"/>
<dbReference type="AlphaFoldDB" id="D1B9Y2"/>
<evidence type="ECO:0000256" key="1">
    <source>
        <dbReference type="SAM" id="Coils"/>
    </source>
</evidence>
<keyword evidence="1" id="KW-0175">Coiled coil</keyword>
<organism evidence="2 3">
    <name type="scientific">Thermanaerovibrio acidaminovorans (strain ATCC 49978 / DSM 6589 / Su883)</name>
    <name type="common">Selenomonas acidaminovorans</name>
    <dbReference type="NCBI Taxonomy" id="525903"/>
    <lineage>
        <taxon>Bacteria</taxon>
        <taxon>Thermotogati</taxon>
        <taxon>Synergistota</taxon>
        <taxon>Synergistia</taxon>
        <taxon>Synergistales</taxon>
        <taxon>Synergistaceae</taxon>
        <taxon>Thermanaerovibrio</taxon>
    </lineage>
</organism>
<gene>
    <name evidence="2" type="ordered locus">Taci_0852</name>
</gene>
<evidence type="ECO:0000313" key="2">
    <source>
        <dbReference type="EMBL" id="ACZ19085.1"/>
    </source>
</evidence>
<proteinExistence type="predicted"/>
<feature type="coiled-coil region" evidence="1">
    <location>
        <begin position="2"/>
        <end position="70"/>
    </location>
</feature>
<dbReference type="HOGENOM" id="CLU_174551_0_0_0"/>
<keyword evidence="3" id="KW-1185">Reference proteome</keyword>
<dbReference type="eggNOG" id="COG2811">
    <property type="taxonomic scope" value="Bacteria"/>
</dbReference>
<dbReference type="STRING" id="525903.Taci_0852"/>
<accession>D1B9Y2</accession>
<dbReference type="EnsemblBacteria" id="ACZ19085">
    <property type="protein sequence ID" value="ACZ19085"/>
    <property type="gene ID" value="Taci_0852"/>
</dbReference>
<reference evidence="2 3" key="1">
    <citation type="journal article" date="2009" name="Stand. Genomic Sci.">
        <title>Complete genome sequence of Thermanaerovibrio acidaminovorans type strain (Su883).</title>
        <authorList>
            <person name="Chovatia M."/>
            <person name="Sikorski J."/>
            <person name="Schroder M."/>
            <person name="Lapidus A."/>
            <person name="Nolan M."/>
            <person name="Tice H."/>
            <person name="Glavina Del Rio T."/>
            <person name="Copeland A."/>
            <person name="Cheng J.F."/>
            <person name="Lucas S."/>
            <person name="Chen F."/>
            <person name="Bruce D."/>
            <person name="Goodwin L."/>
            <person name="Pitluck S."/>
            <person name="Ivanova N."/>
            <person name="Mavromatis K."/>
            <person name="Ovchinnikova G."/>
            <person name="Pati A."/>
            <person name="Chen A."/>
            <person name="Palaniappan K."/>
            <person name="Land M."/>
            <person name="Hauser L."/>
            <person name="Chang Y.J."/>
            <person name="Jeffries C.D."/>
            <person name="Chain P."/>
            <person name="Saunders E."/>
            <person name="Detter J.C."/>
            <person name="Brettin T."/>
            <person name="Rohde M."/>
            <person name="Goker M."/>
            <person name="Spring S."/>
            <person name="Bristow J."/>
            <person name="Markowitz V."/>
            <person name="Hugenholtz P."/>
            <person name="Kyrpides N.C."/>
            <person name="Klenk H.P."/>
            <person name="Eisen J.A."/>
        </authorList>
    </citation>
    <scope>NUCLEOTIDE SEQUENCE [LARGE SCALE GENOMIC DNA]</scope>
    <source>
        <strain evidence="3">ATCC 49978 / DSM 6589 / Su883</strain>
    </source>
</reference>
<dbReference type="Gene3D" id="1.20.5.2950">
    <property type="match status" value="1"/>
</dbReference>